<sequence>MESYVFSYPLKCWACQTAWAEAMWPKTLDSLTVQVRLRTIYGSLESEREVRRRVDRVIDEVKQFIGRCNQEAATKENALDAELQLILRDIHRGPCTAAECQARLDRVAQPVDYVKFENDRKHIIENSRGGA</sequence>
<comment type="caution">
    <text evidence="1">The sequence shown here is derived from an EMBL/GenBank/DDBJ whole genome shotgun (WGS) entry which is preliminary data.</text>
</comment>
<dbReference type="GeneID" id="98179490"/>
<gene>
    <name evidence="1" type="ORF">MFIFM68171_08748</name>
</gene>
<dbReference type="Proteomes" id="UP001628179">
    <property type="component" value="Unassembled WGS sequence"/>
</dbReference>
<evidence type="ECO:0000313" key="1">
    <source>
        <dbReference type="EMBL" id="GAB1318538.1"/>
    </source>
</evidence>
<name>A0ABQ0GL97_9PEZI</name>
<reference evidence="1 2" key="1">
    <citation type="submission" date="2024-09" db="EMBL/GenBank/DDBJ databases">
        <title>Itraconazole resistance in Madurella fahalii resulting from another homologue of gene encoding cytochrome P450 14-alpha sterol demethylase (CYP51).</title>
        <authorList>
            <person name="Yoshioka I."/>
            <person name="Fahal A.H."/>
            <person name="Kaneko S."/>
            <person name="Yaguchi T."/>
        </authorList>
    </citation>
    <scope>NUCLEOTIDE SEQUENCE [LARGE SCALE GENOMIC DNA]</scope>
    <source>
        <strain evidence="1 2">IFM 68171</strain>
    </source>
</reference>
<proteinExistence type="predicted"/>
<evidence type="ECO:0000313" key="2">
    <source>
        <dbReference type="Proteomes" id="UP001628179"/>
    </source>
</evidence>
<keyword evidence="2" id="KW-1185">Reference proteome</keyword>
<dbReference type="RefSeq" id="XP_070920268.1">
    <property type="nucleotide sequence ID" value="XM_071064167.1"/>
</dbReference>
<organism evidence="1 2">
    <name type="scientific">Madurella fahalii</name>
    <dbReference type="NCBI Taxonomy" id="1157608"/>
    <lineage>
        <taxon>Eukaryota</taxon>
        <taxon>Fungi</taxon>
        <taxon>Dikarya</taxon>
        <taxon>Ascomycota</taxon>
        <taxon>Pezizomycotina</taxon>
        <taxon>Sordariomycetes</taxon>
        <taxon>Sordariomycetidae</taxon>
        <taxon>Sordariales</taxon>
        <taxon>Sordariales incertae sedis</taxon>
        <taxon>Madurella</taxon>
    </lineage>
</organism>
<accession>A0ABQ0GL97</accession>
<dbReference type="EMBL" id="BAAFSV010000005">
    <property type="protein sequence ID" value="GAB1318538.1"/>
    <property type="molecule type" value="Genomic_DNA"/>
</dbReference>
<protein>
    <submittedName>
        <fullName evidence="1">Uncharacterized protein</fullName>
    </submittedName>
</protein>